<feature type="compositionally biased region" description="Basic and acidic residues" evidence="1">
    <location>
        <begin position="52"/>
        <end position="62"/>
    </location>
</feature>
<comment type="caution">
    <text evidence="3">The sequence shown here is derived from an EMBL/GenBank/DDBJ whole genome shotgun (WGS) entry which is preliminary data.</text>
</comment>
<accession>A0ABV3EN75</accession>
<feature type="region of interest" description="Disordered" evidence="1">
    <location>
        <begin position="43"/>
        <end position="62"/>
    </location>
</feature>
<dbReference type="Proteomes" id="UP001551584">
    <property type="component" value="Unassembled WGS sequence"/>
</dbReference>
<sequence>MTPGRGTRRNRRGMWITGGASASLAVVLTCGAAAGAVAMEPERGAPAPLPAERCERDRDRPQWSKEAVAEGLASLFSVWGLGDRTVRGCDGEWDRCRDQSPSWPPSLPGGGREDAAPGREGQRPQSAAEADQAAAHAGTAPRAATRGGTCETRDGLTEAVGDIVTVPAGGSAASTAVCPAGTTAVSGGWSTVEPGLVQGVSQRLGSDSWRVVFDNPTAGELSGLAFAYCADDED</sequence>
<reference evidence="3 4" key="1">
    <citation type="submission" date="2024-06" db="EMBL/GenBank/DDBJ databases">
        <title>The Natural Products Discovery Center: Release of the First 8490 Sequenced Strains for Exploring Actinobacteria Biosynthetic Diversity.</title>
        <authorList>
            <person name="Kalkreuter E."/>
            <person name="Kautsar S.A."/>
            <person name="Yang D."/>
            <person name="Bader C.D."/>
            <person name="Teijaro C.N."/>
            <person name="Fluegel L."/>
            <person name="Davis C.M."/>
            <person name="Simpson J.R."/>
            <person name="Lauterbach L."/>
            <person name="Steele A.D."/>
            <person name="Gui C."/>
            <person name="Meng S."/>
            <person name="Li G."/>
            <person name="Viehrig K."/>
            <person name="Ye F."/>
            <person name="Su P."/>
            <person name="Kiefer A.F."/>
            <person name="Nichols A."/>
            <person name="Cepeda A.J."/>
            <person name="Yan W."/>
            <person name="Fan B."/>
            <person name="Jiang Y."/>
            <person name="Adhikari A."/>
            <person name="Zheng C.-J."/>
            <person name="Schuster L."/>
            <person name="Cowan T.M."/>
            <person name="Smanski M.J."/>
            <person name="Chevrette M.G."/>
            <person name="De Carvalho L.P.S."/>
            <person name="Shen B."/>
        </authorList>
    </citation>
    <scope>NUCLEOTIDE SEQUENCE [LARGE SCALE GENOMIC DNA]</scope>
    <source>
        <strain evidence="3 4">NPDC048117</strain>
    </source>
</reference>
<evidence type="ECO:0000313" key="3">
    <source>
        <dbReference type="EMBL" id="MEU9577644.1"/>
    </source>
</evidence>
<organism evidence="3 4">
    <name type="scientific">Streptomyces chilikensis</name>
    <dbReference type="NCBI Taxonomy" id="1194079"/>
    <lineage>
        <taxon>Bacteria</taxon>
        <taxon>Bacillati</taxon>
        <taxon>Actinomycetota</taxon>
        <taxon>Actinomycetes</taxon>
        <taxon>Kitasatosporales</taxon>
        <taxon>Streptomycetaceae</taxon>
        <taxon>Streptomyces</taxon>
    </lineage>
</organism>
<feature type="signal peptide" evidence="2">
    <location>
        <begin position="1"/>
        <end position="38"/>
    </location>
</feature>
<dbReference type="RefSeq" id="WP_359270980.1">
    <property type="nucleotide sequence ID" value="NZ_JBEZNA010000017.1"/>
</dbReference>
<evidence type="ECO:0000256" key="1">
    <source>
        <dbReference type="SAM" id="MobiDB-lite"/>
    </source>
</evidence>
<feature type="chain" id="PRO_5047537205" description="Secreted protein" evidence="2">
    <location>
        <begin position="39"/>
        <end position="234"/>
    </location>
</feature>
<dbReference type="EMBL" id="JBEZNA010000017">
    <property type="protein sequence ID" value="MEU9577644.1"/>
    <property type="molecule type" value="Genomic_DNA"/>
</dbReference>
<evidence type="ECO:0000313" key="4">
    <source>
        <dbReference type="Proteomes" id="UP001551584"/>
    </source>
</evidence>
<protein>
    <recommendedName>
        <fullName evidence="5">Secreted protein</fullName>
    </recommendedName>
</protein>
<keyword evidence="4" id="KW-1185">Reference proteome</keyword>
<gene>
    <name evidence="3" type="ORF">AB0D95_10315</name>
</gene>
<evidence type="ECO:0008006" key="5">
    <source>
        <dbReference type="Google" id="ProtNLM"/>
    </source>
</evidence>
<feature type="compositionally biased region" description="Low complexity" evidence="1">
    <location>
        <begin position="127"/>
        <end position="149"/>
    </location>
</feature>
<feature type="region of interest" description="Disordered" evidence="1">
    <location>
        <begin position="92"/>
        <end position="149"/>
    </location>
</feature>
<feature type="compositionally biased region" description="Basic and acidic residues" evidence="1">
    <location>
        <begin position="111"/>
        <end position="122"/>
    </location>
</feature>
<proteinExistence type="predicted"/>
<name>A0ABV3EN75_9ACTN</name>
<evidence type="ECO:0000256" key="2">
    <source>
        <dbReference type="SAM" id="SignalP"/>
    </source>
</evidence>
<keyword evidence="2" id="KW-0732">Signal</keyword>